<protein>
    <submittedName>
        <fullName evidence="3">CRP-like cAMP-binding protein</fullName>
    </submittedName>
</protein>
<dbReference type="Proteomes" id="UP001242811">
    <property type="component" value="Unassembled WGS sequence"/>
</dbReference>
<dbReference type="InterPro" id="IPR018490">
    <property type="entry name" value="cNMP-bd_dom_sf"/>
</dbReference>
<evidence type="ECO:0000259" key="2">
    <source>
        <dbReference type="PROSITE" id="PS50042"/>
    </source>
</evidence>
<dbReference type="InterPro" id="IPR000595">
    <property type="entry name" value="cNMP-bd_dom"/>
</dbReference>
<proteinExistence type="predicted"/>
<reference evidence="3 4" key="1">
    <citation type="submission" date="2023-07" db="EMBL/GenBank/DDBJ databases">
        <title>Genomic Encyclopedia of Type Strains, Phase IV (KMG-IV): sequencing the most valuable type-strain genomes for metagenomic binning, comparative biology and taxonomic classification.</title>
        <authorList>
            <person name="Goeker M."/>
        </authorList>
    </citation>
    <scope>NUCLEOTIDE SEQUENCE [LARGE SCALE GENOMIC DNA]</scope>
    <source>
        <strain evidence="3 4">DSM 14914</strain>
    </source>
</reference>
<dbReference type="RefSeq" id="WP_152380622.1">
    <property type="nucleotide sequence ID" value="NZ_CP045298.1"/>
</dbReference>
<comment type="caution">
    <text evidence="3">The sequence shown here is derived from an EMBL/GenBank/DDBJ whole genome shotgun (WGS) entry which is preliminary data.</text>
</comment>
<dbReference type="Gene3D" id="2.60.120.10">
    <property type="entry name" value="Jelly Rolls"/>
    <property type="match status" value="1"/>
</dbReference>
<dbReference type="CDD" id="cd00038">
    <property type="entry name" value="CAP_ED"/>
    <property type="match status" value="1"/>
</dbReference>
<organism evidence="3 4">
    <name type="scientific">Paenibacillus brasilensis</name>
    <dbReference type="NCBI Taxonomy" id="128574"/>
    <lineage>
        <taxon>Bacteria</taxon>
        <taxon>Bacillati</taxon>
        <taxon>Bacillota</taxon>
        <taxon>Bacilli</taxon>
        <taxon>Bacillales</taxon>
        <taxon>Paenibacillaceae</taxon>
        <taxon>Paenibacillus</taxon>
    </lineage>
</organism>
<dbReference type="InterPro" id="IPR014710">
    <property type="entry name" value="RmlC-like_jellyroll"/>
</dbReference>
<sequence>MKDEFAQIQNSIELLMQDKLPQEVVNHAMNKFTKKKIAKGDLLVHQGVVQKEIYFVISGLLRSFYIDVNGDDITRFFSKEGSVLCYEILFDHKPSNRCIEALEDSVVMAMPCNDFKKLIENHIYCMKAYTKLLERKLEYKIQRESSFLLKSATERYLDFRKRYPQLEKRINLAYIASYIGITPVSLSRIRRAIAEEI</sequence>
<name>A0ABU0L2B6_9BACL</name>
<dbReference type="EMBL" id="JAUSWA010000025">
    <property type="protein sequence ID" value="MDQ0495689.1"/>
    <property type="molecule type" value="Genomic_DNA"/>
</dbReference>
<accession>A0ABU0L2B6</accession>
<dbReference type="SMART" id="SM00100">
    <property type="entry name" value="cNMP"/>
    <property type="match status" value="1"/>
</dbReference>
<evidence type="ECO:0000313" key="4">
    <source>
        <dbReference type="Proteomes" id="UP001242811"/>
    </source>
</evidence>
<keyword evidence="1" id="KW-0010">Activator</keyword>
<dbReference type="PROSITE" id="PS50042">
    <property type="entry name" value="CNMP_BINDING_3"/>
    <property type="match status" value="1"/>
</dbReference>
<feature type="domain" description="Cyclic nucleotide-binding" evidence="2">
    <location>
        <begin position="16"/>
        <end position="119"/>
    </location>
</feature>
<evidence type="ECO:0000313" key="3">
    <source>
        <dbReference type="EMBL" id="MDQ0495689.1"/>
    </source>
</evidence>
<keyword evidence="4" id="KW-1185">Reference proteome</keyword>
<evidence type="ECO:0000256" key="1">
    <source>
        <dbReference type="ARBA" id="ARBA00023159"/>
    </source>
</evidence>
<dbReference type="SUPFAM" id="SSF51206">
    <property type="entry name" value="cAMP-binding domain-like"/>
    <property type="match status" value="1"/>
</dbReference>
<gene>
    <name evidence="3" type="ORF">QOZ95_003871</name>
</gene>
<dbReference type="Pfam" id="PF00027">
    <property type="entry name" value="cNMP_binding"/>
    <property type="match status" value="1"/>
</dbReference>